<evidence type="ECO:0000313" key="1">
    <source>
        <dbReference type="EMBL" id="KAK0640827.1"/>
    </source>
</evidence>
<keyword evidence="2" id="KW-1185">Reference proteome</keyword>
<dbReference type="EMBL" id="JAULSV010000006">
    <property type="protein sequence ID" value="KAK0640827.1"/>
    <property type="molecule type" value="Genomic_DNA"/>
</dbReference>
<sequence>MLHTTFLSSPTTIIRSLIPSQTLAEMYWCSAVSSHDCLNTQDLGTWLELRLDVIDRAVKVNLNNSQDEDVWMAFMFDQSFLRSKLYFTVLETLRISNASIKDTFQRWEELHEQWRQELEPKTFDEVDVRAVEVGWEAVTRTVRTRASVLQCRIARKTEEVKSLRDGLFNATALREATKGVELNKAVYISTFVTVIFNPVSFLAISHLNLTLALMIAIAQLLFL</sequence>
<reference evidence="1" key="1">
    <citation type="submission" date="2023-06" db="EMBL/GenBank/DDBJ databases">
        <title>Genome-scale phylogeny and comparative genomics of the fungal order Sordariales.</title>
        <authorList>
            <consortium name="Lawrence Berkeley National Laboratory"/>
            <person name="Hensen N."/>
            <person name="Bonometti L."/>
            <person name="Westerberg I."/>
            <person name="Brannstrom I.O."/>
            <person name="Guillou S."/>
            <person name="Cros-Aarteil S."/>
            <person name="Calhoun S."/>
            <person name="Haridas S."/>
            <person name="Kuo A."/>
            <person name="Mondo S."/>
            <person name="Pangilinan J."/>
            <person name="Riley R."/>
            <person name="Labutti K."/>
            <person name="Andreopoulos B."/>
            <person name="Lipzen A."/>
            <person name="Chen C."/>
            <person name="Yanf M."/>
            <person name="Daum C."/>
            <person name="Ng V."/>
            <person name="Clum A."/>
            <person name="Steindorff A."/>
            <person name="Ohm R."/>
            <person name="Martin F."/>
            <person name="Silar P."/>
            <person name="Natvig D."/>
            <person name="Lalanne C."/>
            <person name="Gautier V."/>
            <person name="Ament-Velasquez S.L."/>
            <person name="Kruys A."/>
            <person name="Hutchinson M.I."/>
            <person name="Powell A.J."/>
            <person name="Barry K."/>
            <person name="Miller A.N."/>
            <person name="Grigoriev I.V."/>
            <person name="Debuchy R."/>
            <person name="Gladieux P."/>
            <person name="Thoren M.H."/>
            <person name="Johannesson H."/>
        </authorList>
    </citation>
    <scope>NUCLEOTIDE SEQUENCE</scope>
    <source>
        <strain evidence="1">SMH2532-1</strain>
    </source>
</reference>
<evidence type="ECO:0000313" key="2">
    <source>
        <dbReference type="Proteomes" id="UP001174936"/>
    </source>
</evidence>
<name>A0AA39XWT1_9PEZI</name>
<dbReference type="Proteomes" id="UP001174936">
    <property type="component" value="Unassembled WGS sequence"/>
</dbReference>
<comment type="caution">
    <text evidence="1">The sequence shown here is derived from an EMBL/GenBank/DDBJ whole genome shotgun (WGS) entry which is preliminary data.</text>
</comment>
<organism evidence="1 2">
    <name type="scientific">Cercophora newfieldiana</name>
    <dbReference type="NCBI Taxonomy" id="92897"/>
    <lineage>
        <taxon>Eukaryota</taxon>
        <taxon>Fungi</taxon>
        <taxon>Dikarya</taxon>
        <taxon>Ascomycota</taxon>
        <taxon>Pezizomycotina</taxon>
        <taxon>Sordariomycetes</taxon>
        <taxon>Sordariomycetidae</taxon>
        <taxon>Sordariales</taxon>
        <taxon>Lasiosphaeriaceae</taxon>
        <taxon>Cercophora</taxon>
    </lineage>
</organism>
<proteinExistence type="predicted"/>
<dbReference type="AlphaFoldDB" id="A0AA39XWT1"/>
<protein>
    <submittedName>
        <fullName evidence="1">Uncharacterized protein</fullName>
    </submittedName>
</protein>
<gene>
    <name evidence="1" type="ORF">B0T16DRAFT_418530</name>
</gene>
<accession>A0AA39XWT1</accession>